<name>A0AAW1K2S8_POPJA</name>
<dbReference type="EMBL" id="JASPKY010000272">
    <property type="protein sequence ID" value="KAK9711838.1"/>
    <property type="molecule type" value="Genomic_DNA"/>
</dbReference>
<organism evidence="1 2">
    <name type="scientific">Popillia japonica</name>
    <name type="common">Japanese beetle</name>
    <dbReference type="NCBI Taxonomy" id="7064"/>
    <lineage>
        <taxon>Eukaryota</taxon>
        <taxon>Metazoa</taxon>
        <taxon>Ecdysozoa</taxon>
        <taxon>Arthropoda</taxon>
        <taxon>Hexapoda</taxon>
        <taxon>Insecta</taxon>
        <taxon>Pterygota</taxon>
        <taxon>Neoptera</taxon>
        <taxon>Endopterygota</taxon>
        <taxon>Coleoptera</taxon>
        <taxon>Polyphaga</taxon>
        <taxon>Scarabaeiformia</taxon>
        <taxon>Scarabaeidae</taxon>
        <taxon>Rutelinae</taxon>
        <taxon>Popillia</taxon>
    </lineage>
</organism>
<accession>A0AAW1K2S8</accession>
<dbReference type="Proteomes" id="UP001458880">
    <property type="component" value="Unassembled WGS sequence"/>
</dbReference>
<dbReference type="AlphaFoldDB" id="A0AAW1K2S8"/>
<comment type="caution">
    <text evidence="1">The sequence shown here is derived from an EMBL/GenBank/DDBJ whole genome shotgun (WGS) entry which is preliminary data.</text>
</comment>
<gene>
    <name evidence="1" type="ORF">QE152_g25234</name>
</gene>
<sequence length="84" mass="9726">MYRRTYKHHLGVRVTKRKTDVHALRRICRRLNRRHKLPRASFRLCKLCGLCEQTGIGLGSVDQAADSFSKDTTPIQISRHPIIS</sequence>
<proteinExistence type="predicted"/>
<evidence type="ECO:0000313" key="2">
    <source>
        <dbReference type="Proteomes" id="UP001458880"/>
    </source>
</evidence>
<evidence type="ECO:0000313" key="1">
    <source>
        <dbReference type="EMBL" id="KAK9711838.1"/>
    </source>
</evidence>
<reference evidence="1 2" key="1">
    <citation type="journal article" date="2024" name="BMC Genomics">
        <title>De novo assembly and annotation of Popillia japonica's genome with initial clues to its potential as an invasive pest.</title>
        <authorList>
            <person name="Cucini C."/>
            <person name="Boschi S."/>
            <person name="Funari R."/>
            <person name="Cardaioli E."/>
            <person name="Iannotti N."/>
            <person name="Marturano G."/>
            <person name="Paoli F."/>
            <person name="Bruttini M."/>
            <person name="Carapelli A."/>
            <person name="Frati F."/>
            <person name="Nardi F."/>
        </authorList>
    </citation>
    <scope>NUCLEOTIDE SEQUENCE [LARGE SCALE GENOMIC DNA]</scope>
    <source>
        <strain evidence="1">DMR45628</strain>
    </source>
</reference>
<protein>
    <submittedName>
        <fullName evidence="1">Uncharacterized protein</fullName>
    </submittedName>
</protein>
<keyword evidence="2" id="KW-1185">Reference proteome</keyword>